<proteinExistence type="predicted"/>
<reference evidence="1" key="1">
    <citation type="submission" date="2020-06" db="EMBL/GenBank/DDBJ databases">
        <authorList>
            <person name="Li T."/>
            <person name="Hu X."/>
            <person name="Zhang T."/>
            <person name="Song X."/>
            <person name="Zhang H."/>
            <person name="Dai N."/>
            <person name="Sheng W."/>
            <person name="Hou X."/>
            <person name="Wei L."/>
        </authorList>
    </citation>
    <scope>NUCLEOTIDE SEQUENCE</scope>
    <source>
        <strain evidence="1">KEN1</strain>
        <tissue evidence="1">Leaf</tissue>
    </source>
</reference>
<protein>
    <submittedName>
        <fullName evidence="1">Uncharacterized protein</fullName>
    </submittedName>
</protein>
<dbReference type="EMBL" id="JACGWN010000005">
    <property type="protein sequence ID" value="KAL0448330.1"/>
    <property type="molecule type" value="Genomic_DNA"/>
</dbReference>
<reference evidence="1" key="2">
    <citation type="journal article" date="2024" name="Plant">
        <title>Genomic evolution and insights into agronomic trait innovations of Sesamum species.</title>
        <authorList>
            <person name="Miao H."/>
            <person name="Wang L."/>
            <person name="Qu L."/>
            <person name="Liu H."/>
            <person name="Sun Y."/>
            <person name="Le M."/>
            <person name="Wang Q."/>
            <person name="Wei S."/>
            <person name="Zheng Y."/>
            <person name="Lin W."/>
            <person name="Duan Y."/>
            <person name="Cao H."/>
            <person name="Xiong S."/>
            <person name="Wang X."/>
            <person name="Wei L."/>
            <person name="Li C."/>
            <person name="Ma Q."/>
            <person name="Ju M."/>
            <person name="Zhao R."/>
            <person name="Li G."/>
            <person name="Mu C."/>
            <person name="Tian Q."/>
            <person name="Mei H."/>
            <person name="Zhang T."/>
            <person name="Gao T."/>
            <person name="Zhang H."/>
        </authorList>
    </citation>
    <scope>NUCLEOTIDE SEQUENCE</scope>
    <source>
        <strain evidence="1">KEN1</strain>
    </source>
</reference>
<organism evidence="1">
    <name type="scientific">Sesamum latifolium</name>
    <dbReference type="NCBI Taxonomy" id="2727402"/>
    <lineage>
        <taxon>Eukaryota</taxon>
        <taxon>Viridiplantae</taxon>
        <taxon>Streptophyta</taxon>
        <taxon>Embryophyta</taxon>
        <taxon>Tracheophyta</taxon>
        <taxon>Spermatophyta</taxon>
        <taxon>Magnoliopsida</taxon>
        <taxon>eudicotyledons</taxon>
        <taxon>Gunneridae</taxon>
        <taxon>Pentapetalae</taxon>
        <taxon>asterids</taxon>
        <taxon>lamiids</taxon>
        <taxon>Lamiales</taxon>
        <taxon>Pedaliaceae</taxon>
        <taxon>Sesamum</taxon>
    </lineage>
</organism>
<name>A0AAW2X2V3_9LAMI</name>
<dbReference type="AlphaFoldDB" id="A0AAW2X2V3"/>
<gene>
    <name evidence="1" type="ORF">Slati_1389400</name>
</gene>
<accession>A0AAW2X2V3</accession>
<sequence length="88" mass="9017">MSAQGQGLFMKDVCLSQGLFVKDACLGAGLTFCRGCLLEEVLWSGGSVSGSVGLGGPGTVVSLAGARDVPGTTCRAWALRPFSCLMRC</sequence>
<evidence type="ECO:0000313" key="1">
    <source>
        <dbReference type="EMBL" id="KAL0448330.1"/>
    </source>
</evidence>
<comment type="caution">
    <text evidence="1">The sequence shown here is derived from an EMBL/GenBank/DDBJ whole genome shotgun (WGS) entry which is preliminary data.</text>
</comment>